<dbReference type="EMBL" id="KZ858948">
    <property type="protein sequence ID" value="RDW28962.1"/>
    <property type="molecule type" value="Genomic_DNA"/>
</dbReference>
<dbReference type="GO" id="GO:0005524">
    <property type="term" value="F:ATP binding"/>
    <property type="evidence" value="ECO:0007669"/>
    <property type="project" value="UniProtKB-KW"/>
</dbReference>
<dbReference type="VEuPathDB" id="FungiDB:YALI0_B21538g"/>
<dbReference type="SMR" id="A0A1H6PH73"/>
<evidence type="ECO:0000313" key="21">
    <source>
        <dbReference type="Proteomes" id="UP000256601"/>
    </source>
</evidence>
<dbReference type="PANTHER" id="PTHR47959:SF15">
    <property type="entry name" value="RNA HELICASE"/>
    <property type="match status" value="1"/>
</dbReference>
<dbReference type="EMBL" id="CP017554">
    <property type="protein sequence ID" value="AOW02033.1"/>
    <property type="molecule type" value="Genomic_DNA"/>
</dbReference>
<dbReference type="InterPro" id="IPR027417">
    <property type="entry name" value="P-loop_NTPase"/>
</dbReference>
<evidence type="ECO:0000259" key="15">
    <source>
        <dbReference type="PROSITE" id="PS51192"/>
    </source>
</evidence>
<evidence type="ECO:0000256" key="12">
    <source>
        <dbReference type="PROSITE-ProRule" id="PRU00552"/>
    </source>
</evidence>
<dbReference type="GO" id="GO:0005634">
    <property type="term" value="C:nucleus"/>
    <property type="evidence" value="ECO:0007669"/>
    <property type="project" value="UniProtKB-SubCell"/>
</dbReference>
<dbReference type="SUPFAM" id="SSF52540">
    <property type="entry name" value="P-loop containing nucleoside triphosphate hydrolases"/>
    <property type="match status" value="1"/>
</dbReference>
<dbReference type="GO" id="GO:0003723">
    <property type="term" value="F:RNA binding"/>
    <property type="evidence" value="ECO:0007669"/>
    <property type="project" value="UniProtKB-KW"/>
</dbReference>
<evidence type="ECO:0000256" key="11">
    <source>
        <dbReference type="ARBA" id="ARBA00047984"/>
    </source>
</evidence>
<dbReference type="Pfam" id="PF00271">
    <property type="entry name" value="Helicase_C"/>
    <property type="match status" value="1"/>
</dbReference>
<dbReference type="PANTHER" id="PTHR47959">
    <property type="entry name" value="ATP-DEPENDENT RNA HELICASE RHLE-RELATED"/>
    <property type="match status" value="1"/>
</dbReference>
<dbReference type="Pfam" id="PF00270">
    <property type="entry name" value="DEAD"/>
    <property type="match status" value="1"/>
</dbReference>
<dbReference type="GeneID" id="2907486"/>
<dbReference type="InterPro" id="IPR044764">
    <property type="entry name" value="DDX52/Rok1_DEADc"/>
</dbReference>
<dbReference type="SMART" id="SM00490">
    <property type="entry name" value="HELICc"/>
    <property type="match status" value="1"/>
</dbReference>
<name>A0A1H6PH73_YARLL</name>
<dbReference type="EC" id="3.6.4.13" evidence="2"/>
<dbReference type="PROSITE" id="PS00039">
    <property type="entry name" value="DEAD_ATP_HELICASE"/>
    <property type="match status" value="1"/>
</dbReference>
<evidence type="ECO:0000313" key="18">
    <source>
        <dbReference type="EMBL" id="AOW02033.1"/>
    </source>
</evidence>
<feature type="compositionally biased region" description="Basic residues" evidence="14">
    <location>
        <begin position="527"/>
        <end position="547"/>
    </location>
</feature>
<dbReference type="InterPro" id="IPR001650">
    <property type="entry name" value="Helicase_C-like"/>
</dbReference>
<organism evidence="18 20">
    <name type="scientific">Yarrowia lipolytica</name>
    <name type="common">Candida lipolytica</name>
    <dbReference type="NCBI Taxonomy" id="4952"/>
    <lineage>
        <taxon>Eukaryota</taxon>
        <taxon>Fungi</taxon>
        <taxon>Dikarya</taxon>
        <taxon>Ascomycota</taxon>
        <taxon>Saccharomycotina</taxon>
        <taxon>Dipodascomycetes</taxon>
        <taxon>Dipodascales</taxon>
        <taxon>Dipodascales incertae sedis</taxon>
        <taxon>Yarrowia</taxon>
    </lineage>
</organism>
<dbReference type="CDD" id="cd18787">
    <property type="entry name" value="SF2_C_DEAD"/>
    <property type="match status" value="1"/>
</dbReference>
<reference evidence="19 21" key="2">
    <citation type="submission" date="2018-07" db="EMBL/GenBank/DDBJ databases">
        <title>Draft Genome Assemblies for Five Robust Yarrowia lipolytica Strains Exhibiting High Lipid Production and Pentose Sugar Utilization and Sugar Alcohol Secretion from Undetoxified Lignocellulosic Biomass Hydrolysates.</title>
        <authorList>
            <consortium name="DOE Joint Genome Institute"/>
            <person name="Walker C."/>
            <person name="Ryu S."/>
            <person name="Na H."/>
            <person name="Zane M."/>
            <person name="LaButti K."/>
            <person name="Lipzen A."/>
            <person name="Haridas S."/>
            <person name="Barry K."/>
            <person name="Grigoriev I.V."/>
            <person name="Quarterman J."/>
            <person name="Slininger P."/>
            <person name="Dien B."/>
            <person name="Trinh C.T."/>
        </authorList>
    </citation>
    <scope>NUCLEOTIDE SEQUENCE [LARGE SCALE GENOMIC DNA]</scope>
    <source>
        <strain evidence="19 21">YB392</strain>
    </source>
</reference>
<comment type="catalytic activity">
    <reaction evidence="11">
        <text>ATP + H2O = ADP + phosphate + H(+)</text>
        <dbReference type="Rhea" id="RHEA:13065"/>
        <dbReference type="ChEBI" id="CHEBI:15377"/>
        <dbReference type="ChEBI" id="CHEBI:15378"/>
        <dbReference type="ChEBI" id="CHEBI:30616"/>
        <dbReference type="ChEBI" id="CHEBI:43474"/>
        <dbReference type="ChEBI" id="CHEBI:456216"/>
        <dbReference type="EC" id="3.6.4.13"/>
    </reaction>
</comment>
<evidence type="ECO:0000256" key="6">
    <source>
        <dbReference type="ARBA" id="ARBA00022806"/>
    </source>
</evidence>
<evidence type="ECO:0000256" key="10">
    <source>
        <dbReference type="ARBA" id="ARBA00024355"/>
    </source>
</evidence>
<evidence type="ECO:0000256" key="13">
    <source>
        <dbReference type="RuleBase" id="RU000492"/>
    </source>
</evidence>
<dbReference type="GO" id="GO:0016787">
    <property type="term" value="F:hydrolase activity"/>
    <property type="evidence" value="ECO:0007669"/>
    <property type="project" value="UniProtKB-KW"/>
</dbReference>
<dbReference type="GO" id="GO:0003724">
    <property type="term" value="F:RNA helicase activity"/>
    <property type="evidence" value="ECO:0007669"/>
    <property type="project" value="UniProtKB-EC"/>
</dbReference>
<feature type="short sequence motif" description="Q motif" evidence="12">
    <location>
        <begin position="111"/>
        <end position="139"/>
    </location>
</feature>
<dbReference type="Proteomes" id="UP000256601">
    <property type="component" value="Unassembled WGS sequence"/>
</dbReference>
<dbReference type="KEGG" id="yli:2907486"/>
<feature type="domain" description="Helicase ATP-binding" evidence="15">
    <location>
        <begin position="142"/>
        <end position="324"/>
    </location>
</feature>
<dbReference type="GO" id="GO:0030490">
    <property type="term" value="P:maturation of SSU-rRNA"/>
    <property type="evidence" value="ECO:0007669"/>
    <property type="project" value="InterPro"/>
</dbReference>
<dbReference type="SMART" id="SM00487">
    <property type="entry name" value="DEXDc"/>
    <property type="match status" value="1"/>
</dbReference>
<evidence type="ECO:0000256" key="4">
    <source>
        <dbReference type="ARBA" id="ARBA00022741"/>
    </source>
</evidence>
<evidence type="ECO:0000259" key="16">
    <source>
        <dbReference type="PROSITE" id="PS51194"/>
    </source>
</evidence>
<feature type="domain" description="Helicase C-terminal" evidence="16">
    <location>
        <begin position="336"/>
        <end position="498"/>
    </location>
</feature>
<dbReference type="CDD" id="cd17957">
    <property type="entry name" value="DEADc_DDX52"/>
    <property type="match status" value="1"/>
</dbReference>
<keyword evidence="8" id="KW-0694">RNA-binding</keyword>
<keyword evidence="9" id="KW-0539">Nucleus</keyword>
<dbReference type="InterPro" id="IPR014001">
    <property type="entry name" value="Helicase_ATP-bd"/>
</dbReference>
<dbReference type="OMA" id="EMAHSIM"/>
<evidence type="ECO:0000256" key="2">
    <source>
        <dbReference type="ARBA" id="ARBA00012552"/>
    </source>
</evidence>
<dbReference type="PROSITE" id="PS51195">
    <property type="entry name" value="Q_MOTIF"/>
    <property type="match status" value="1"/>
</dbReference>
<evidence type="ECO:0000313" key="19">
    <source>
        <dbReference type="EMBL" id="RDW28962.1"/>
    </source>
</evidence>
<keyword evidence="7 13" id="KW-0067">ATP-binding</keyword>
<dbReference type="GO" id="GO:0005829">
    <property type="term" value="C:cytosol"/>
    <property type="evidence" value="ECO:0007669"/>
    <property type="project" value="TreeGrafter"/>
</dbReference>
<keyword evidence="6 13" id="KW-0347">Helicase</keyword>
<dbReference type="InterPro" id="IPR050079">
    <property type="entry name" value="DEAD_box_RNA_helicase"/>
</dbReference>
<dbReference type="Gene3D" id="3.40.50.300">
    <property type="entry name" value="P-loop containing nucleotide triphosphate hydrolases"/>
    <property type="match status" value="2"/>
</dbReference>
<dbReference type="PROSITE" id="PS51194">
    <property type="entry name" value="HELICASE_CTER"/>
    <property type="match status" value="1"/>
</dbReference>
<evidence type="ECO:0000256" key="14">
    <source>
        <dbReference type="SAM" id="MobiDB-lite"/>
    </source>
</evidence>
<keyword evidence="3" id="KW-0690">Ribosome biogenesis</keyword>
<dbReference type="InterPro" id="IPR000629">
    <property type="entry name" value="RNA-helicase_DEAD-box_CS"/>
</dbReference>
<comment type="similarity">
    <text evidence="10">Belongs to the DEAD box helicase family. DDX52/ROK1 subfamily.</text>
</comment>
<dbReference type="VEuPathDB" id="FungiDB:YALI1_B28053g"/>
<dbReference type="InterPro" id="IPR011545">
    <property type="entry name" value="DEAD/DEAH_box_helicase_dom"/>
</dbReference>
<feature type="region of interest" description="Disordered" evidence="14">
    <location>
        <begin position="511"/>
        <end position="547"/>
    </location>
</feature>
<evidence type="ECO:0000256" key="8">
    <source>
        <dbReference type="ARBA" id="ARBA00022884"/>
    </source>
</evidence>
<evidence type="ECO:0000256" key="7">
    <source>
        <dbReference type="ARBA" id="ARBA00022840"/>
    </source>
</evidence>
<evidence type="ECO:0000256" key="1">
    <source>
        <dbReference type="ARBA" id="ARBA00004123"/>
    </source>
</evidence>
<accession>A0A1H6PH73</accession>
<evidence type="ECO:0000256" key="9">
    <source>
        <dbReference type="ARBA" id="ARBA00023242"/>
    </source>
</evidence>
<keyword evidence="4 13" id="KW-0547">Nucleotide-binding</keyword>
<dbReference type="OrthoDB" id="360161at2759"/>
<dbReference type="eggNOG" id="KOG0344">
    <property type="taxonomic scope" value="Eukaryota"/>
</dbReference>
<keyword evidence="5 13" id="KW-0378">Hydrolase</keyword>
<evidence type="ECO:0000256" key="5">
    <source>
        <dbReference type="ARBA" id="ARBA00022801"/>
    </source>
</evidence>
<gene>
    <name evidence="19" type="ORF">B0I71DRAFT_126624</name>
    <name evidence="18" type="ORF">YALI1_B28053g</name>
</gene>
<evidence type="ECO:0000313" key="20">
    <source>
        <dbReference type="Proteomes" id="UP000182444"/>
    </source>
</evidence>
<dbReference type="InterPro" id="IPR014014">
    <property type="entry name" value="RNA_helicase_DEAD_Q_motif"/>
</dbReference>
<dbReference type="AlphaFoldDB" id="A0A1H6PH73"/>
<evidence type="ECO:0000259" key="17">
    <source>
        <dbReference type="PROSITE" id="PS51195"/>
    </source>
</evidence>
<dbReference type="PROSITE" id="PS51192">
    <property type="entry name" value="HELICASE_ATP_BIND_1"/>
    <property type="match status" value="1"/>
</dbReference>
<dbReference type="Proteomes" id="UP000182444">
    <property type="component" value="Chromosome 1B"/>
</dbReference>
<proteinExistence type="inferred from homology"/>
<evidence type="ECO:0000256" key="3">
    <source>
        <dbReference type="ARBA" id="ARBA00022517"/>
    </source>
</evidence>
<dbReference type="RefSeq" id="XP_501186.1">
    <property type="nucleotide sequence ID" value="XM_501186.1"/>
</dbReference>
<protein>
    <recommendedName>
        <fullName evidence="2">RNA helicase</fullName>
        <ecNumber evidence="2">3.6.4.13</ecNumber>
    </recommendedName>
</protein>
<sequence length="547" mass="60554">MDIFKVLSRGATIQRNGKHRKDLTLLNHAAPKDTQDNVDIEVARETDFFKTKTDTYSKKRVAEEAELDNEEEEEAPPPIISTPEEAVVFRNKHKINITGEDSPLPIGSFEDLITRFNLHPYLLANLKKNKYTDPTPIQCESIPTMLNGRDLIACAPTGSGKTMAYSIPMVEMLGKKKGSKDAKKGIKALVVAPTKELASQIFNAVFSLCVGVGKKKDELKPCLLDKSTADKLRNGKVSSQKYDICITTPLRLVSALNDGSLDLGSLDLVIFDEADKLFEKGFATQVDDILAACPSGIQKTLFSATIPASVEQLANSIMSTDPLRIIIGNKQAAAQTVEQKLVYAGNEEGKLVAIRQMAREGQLVAPVIIFLQSIDRAKALFKELVFDGINVDQIHGDMTAAKRASVIDRFRNGEVWVLICTDVLARGIDFRGINLVINYDVPQSAQSYVHRIGRTGRAGRLGKAVTFFTKEDATNVKVVVNVMKQSGQEVPDWLNNLAPLTQKERDNIKNRPIKRKKISTQHALANNKKKRAKQQMKGLKKMKKDDE</sequence>
<feature type="domain" description="DEAD-box RNA helicase Q" evidence="17">
    <location>
        <begin position="111"/>
        <end position="139"/>
    </location>
</feature>
<comment type="subcellular location">
    <subcellularLocation>
        <location evidence="1">Nucleus</location>
    </subcellularLocation>
</comment>
<reference evidence="18 20" key="1">
    <citation type="journal article" date="2016" name="PLoS ONE">
        <title>Sequence Assembly of Yarrowia lipolytica Strain W29/CLIB89 Shows Transposable Element Diversity.</title>
        <authorList>
            <person name="Magnan C."/>
            <person name="Yu J."/>
            <person name="Chang I."/>
            <person name="Jahn E."/>
            <person name="Kanomata Y."/>
            <person name="Wu J."/>
            <person name="Zeller M."/>
            <person name="Oakes M."/>
            <person name="Baldi P."/>
            <person name="Sandmeyer S."/>
        </authorList>
    </citation>
    <scope>NUCLEOTIDE SEQUENCE [LARGE SCALE GENOMIC DNA]</scope>
    <source>
        <strain evidence="18">CLIB89</strain>
        <strain evidence="20">CLIB89(W29)</strain>
    </source>
</reference>